<dbReference type="AlphaFoldDB" id="A0A9Q1HZD0"/>
<dbReference type="Proteomes" id="UP001152803">
    <property type="component" value="Unassembled WGS sequence"/>
</dbReference>
<gene>
    <name evidence="1" type="ORF">COCON_G00093990</name>
</gene>
<dbReference type="OrthoDB" id="6782434at2759"/>
<evidence type="ECO:0000313" key="1">
    <source>
        <dbReference type="EMBL" id="KAJ8274774.1"/>
    </source>
</evidence>
<reference evidence="1" key="1">
    <citation type="journal article" date="2023" name="Science">
        <title>Genome structures resolve the early diversification of teleost fishes.</title>
        <authorList>
            <person name="Parey E."/>
            <person name="Louis A."/>
            <person name="Montfort J."/>
            <person name="Bouchez O."/>
            <person name="Roques C."/>
            <person name="Iampietro C."/>
            <person name="Lluch J."/>
            <person name="Castinel A."/>
            <person name="Donnadieu C."/>
            <person name="Desvignes T."/>
            <person name="Floi Bucao C."/>
            <person name="Jouanno E."/>
            <person name="Wen M."/>
            <person name="Mejri S."/>
            <person name="Dirks R."/>
            <person name="Jansen H."/>
            <person name="Henkel C."/>
            <person name="Chen W.J."/>
            <person name="Zahm M."/>
            <person name="Cabau C."/>
            <person name="Klopp C."/>
            <person name="Thompson A.W."/>
            <person name="Robinson-Rechavi M."/>
            <person name="Braasch I."/>
            <person name="Lecointre G."/>
            <person name="Bobe J."/>
            <person name="Postlethwait J.H."/>
            <person name="Berthelot C."/>
            <person name="Roest Crollius H."/>
            <person name="Guiguen Y."/>
        </authorList>
    </citation>
    <scope>NUCLEOTIDE SEQUENCE</scope>
    <source>
        <strain evidence="1">Concon-B</strain>
    </source>
</reference>
<proteinExistence type="predicted"/>
<dbReference type="PANTHER" id="PTHR37162">
    <property type="entry name" value="HAT FAMILY DIMERISATION DOMAINCONTAINING PROTEIN-RELATED"/>
    <property type="match status" value="1"/>
</dbReference>
<evidence type="ECO:0000313" key="2">
    <source>
        <dbReference type="Proteomes" id="UP001152803"/>
    </source>
</evidence>
<protein>
    <recommendedName>
        <fullName evidence="3">HAT C-terminal dimerisation domain-containing protein</fullName>
    </recommendedName>
</protein>
<dbReference type="InterPro" id="IPR012337">
    <property type="entry name" value="RNaseH-like_sf"/>
</dbReference>
<dbReference type="SUPFAM" id="SSF53098">
    <property type="entry name" value="Ribonuclease H-like"/>
    <property type="match status" value="1"/>
</dbReference>
<dbReference type="PANTHER" id="PTHR37162:SF1">
    <property type="entry name" value="BED-TYPE DOMAIN-CONTAINING PROTEIN"/>
    <property type="match status" value="1"/>
</dbReference>
<comment type="caution">
    <text evidence="1">The sequence shown here is derived from an EMBL/GenBank/DDBJ whole genome shotgun (WGS) entry which is preliminary data.</text>
</comment>
<accession>A0A9Q1HZD0</accession>
<organism evidence="1 2">
    <name type="scientific">Conger conger</name>
    <name type="common">Conger eel</name>
    <name type="synonym">Muraena conger</name>
    <dbReference type="NCBI Taxonomy" id="82655"/>
    <lineage>
        <taxon>Eukaryota</taxon>
        <taxon>Metazoa</taxon>
        <taxon>Chordata</taxon>
        <taxon>Craniata</taxon>
        <taxon>Vertebrata</taxon>
        <taxon>Euteleostomi</taxon>
        <taxon>Actinopterygii</taxon>
        <taxon>Neopterygii</taxon>
        <taxon>Teleostei</taxon>
        <taxon>Anguilliformes</taxon>
        <taxon>Congridae</taxon>
        <taxon>Conger</taxon>
    </lineage>
</organism>
<sequence>MPIPSVGGMSAQDAKTRRAEVKMTAGLVVHNVPLAFADHLGPLLKECFRDSKTAQEYRCARTKSSCITNEALAPYFTQELVKEMKKAPYTLVTDGSNDTGVAKMNPLTVRVFMGSKVVHQFLNMCTTTGTRCGTASEIFTKMNTTLEEHGIPWENCIGLSVDNAAVNIGSRNSIASRVLQKHPNTYIHGCPCHVAHNTAKAAGVGFFKVSHFDLEDMVVDIGYWFKGSTNRKGYLTEFCELHEAEYMEVLLHVSVRWLSLERCVTRILRLYEPLASYFKSADENQARFKRLVQTFTDPMTEVYLLFFQATVPTFTTFNLLLQRERPSIFMLYDEMVKFVRKLCSKFIVPAALQGLEEPGDIAFKEKANHLPGRKLNIGFTTRAKLNKLLDKGDITPQQVDSFHEAVLCFLTSAVDYALKKLPLKEPLLKHSTFVDVRQRAESDIGDVLYFVERFPHLLPYHGPEEHDLLGEEFLSYQTMPMISLQDETEMESFWAEMATRKHKVTGANEFERLAAVAKLVLVLPHSNADAERVFSVVGLNKTNIRNSLALDGTLSSIMTIKMADLEPCFKWEPPSDLIKASKKATGQYNRAHRS</sequence>
<dbReference type="EMBL" id="JAFJMO010000006">
    <property type="protein sequence ID" value="KAJ8274774.1"/>
    <property type="molecule type" value="Genomic_DNA"/>
</dbReference>
<evidence type="ECO:0008006" key="3">
    <source>
        <dbReference type="Google" id="ProtNLM"/>
    </source>
</evidence>
<name>A0A9Q1HZD0_CONCO</name>
<keyword evidence="2" id="KW-1185">Reference proteome</keyword>